<feature type="region of interest" description="Disordered" evidence="5">
    <location>
        <begin position="722"/>
        <end position="742"/>
    </location>
</feature>
<dbReference type="InterPro" id="IPR018232">
    <property type="entry name" value="Glyco_hydro_37_CS"/>
</dbReference>
<evidence type="ECO:0000313" key="8">
    <source>
        <dbReference type="EMBL" id="TFY63827.1"/>
    </source>
</evidence>
<sequence length="788" mass="83684">MLAHVASLLALLQAAGALPQLSTSSAVLSSSIIVSTASSDASSFVVSTATASASASASAISSSEPLPPVQPWCISEIFCAGALLQDVNLAEVYSDPKTIVDKPTSKRSQEVLSDFAALQNNSGTAGITEGDIITFEDDDFTGEGQELAVVTLTDFNDSPAFLVNVTDPLIQAWAQTVSGYWADLIRETNTSATCPIYPDAGDCEGTFIPLNHTFVIPGGRFREQYYWDSYWIVQGLMQSELYDIANSTLQNFMDEIDTFGSGRSPKIDLDRSQPPMFTRMVADYVAATNDMSILTRAIPAIETELQWWVSNRSVQVTSPYTNQTYTMYRYSVTNSAPRPESYIDDYATAFDPTLPSLNETERSALYAELASGAETGWDYSSRFAAQPFAGGTNNTNPTLRSLQVREHIPVDLNSILYKAHTLLVDMYTSTGNSTGAAAHLATATALRAGILDLHWDAEKLAFYDYNLTAGARNSIYSMATFYPLWNGIVPDEVLGSEENAFGLFAGVNLVMNRYNGSLPVTFLETGLQCSSSSKRYRLSHPTSPRARCRRPPRMSRRMRSSPAGQLGLAEDELPGQLLGAGLGNATRVGPGADISRLNGTVVNGGNATEGEGWADVLKREVANRYFASALCSWHATGGSIPGLLPQLPDDVLNITGSIGNTGNMFEKFNTTDVDSSGSGGEYTVQAGFGWTNGVVLWIAANYGHVLAAPDCPDILEIVGASSSNSSGTTTTTTSTTSSSASVGSIASTTGTALGQAASGQTNGAPRSLSVGAAFAAIFAGSALVIYLA</sequence>
<dbReference type="Proteomes" id="UP000298390">
    <property type="component" value="Unassembled WGS sequence"/>
</dbReference>
<dbReference type="InterPro" id="IPR001661">
    <property type="entry name" value="Glyco_hydro_37"/>
</dbReference>
<evidence type="ECO:0000256" key="2">
    <source>
        <dbReference type="ARBA" id="ARBA00022801"/>
    </source>
</evidence>
<evidence type="ECO:0000256" key="7">
    <source>
        <dbReference type="SAM" id="SignalP"/>
    </source>
</evidence>
<accession>A0A4Y9YQ70</accession>
<evidence type="ECO:0000256" key="6">
    <source>
        <dbReference type="SAM" id="Phobius"/>
    </source>
</evidence>
<organism evidence="8 9">
    <name type="scientific">Rhodofomes roseus</name>
    <dbReference type="NCBI Taxonomy" id="34475"/>
    <lineage>
        <taxon>Eukaryota</taxon>
        <taxon>Fungi</taxon>
        <taxon>Dikarya</taxon>
        <taxon>Basidiomycota</taxon>
        <taxon>Agaricomycotina</taxon>
        <taxon>Agaricomycetes</taxon>
        <taxon>Polyporales</taxon>
        <taxon>Rhodofomes</taxon>
    </lineage>
</organism>
<dbReference type="PANTHER" id="PTHR23403">
    <property type="entry name" value="TREHALASE"/>
    <property type="match status" value="1"/>
</dbReference>
<dbReference type="AlphaFoldDB" id="A0A4Y9YQ70"/>
<evidence type="ECO:0000256" key="5">
    <source>
        <dbReference type="SAM" id="MobiDB-lite"/>
    </source>
</evidence>
<feature type="chain" id="PRO_5021280370" description="Trehalase" evidence="7">
    <location>
        <begin position="18"/>
        <end position="788"/>
    </location>
</feature>
<keyword evidence="2 4" id="KW-0378">Hydrolase</keyword>
<dbReference type="EMBL" id="SEKV01000118">
    <property type="protein sequence ID" value="TFY63827.1"/>
    <property type="molecule type" value="Genomic_DNA"/>
</dbReference>
<dbReference type="SUPFAM" id="SSF48208">
    <property type="entry name" value="Six-hairpin glycosidases"/>
    <property type="match status" value="2"/>
</dbReference>
<feature type="compositionally biased region" description="Basic residues" evidence="5">
    <location>
        <begin position="546"/>
        <end position="559"/>
    </location>
</feature>
<comment type="catalytic activity">
    <reaction evidence="4">
        <text>alpha,alpha-trehalose + H2O = alpha-D-glucose + beta-D-glucose</text>
        <dbReference type="Rhea" id="RHEA:32675"/>
        <dbReference type="ChEBI" id="CHEBI:15377"/>
        <dbReference type="ChEBI" id="CHEBI:15903"/>
        <dbReference type="ChEBI" id="CHEBI:16551"/>
        <dbReference type="ChEBI" id="CHEBI:17925"/>
        <dbReference type="EC" id="3.2.1.28"/>
    </reaction>
</comment>
<dbReference type="EC" id="3.2.1.28" evidence="4"/>
<keyword evidence="6" id="KW-0812">Transmembrane</keyword>
<evidence type="ECO:0000256" key="4">
    <source>
        <dbReference type="RuleBase" id="RU361180"/>
    </source>
</evidence>
<evidence type="ECO:0000256" key="1">
    <source>
        <dbReference type="ARBA" id="ARBA00005615"/>
    </source>
</evidence>
<dbReference type="PRINTS" id="PR00744">
    <property type="entry name" value="GLHYDRLASE37"/>
</dbReference>
<dbReference type="STRING" id="34475.A0A4Y9YQ70"/>
<dbReference type="InterPro" id="IPR008928">
    <property type="entry name" value="6-hairpin_glycosidase_sf"/>
</dbReference>
<feature type="transmembrane region" description="Helical" evidence="6">
    <location>
        <begin position="768"/>
        <end position="787"/>
    </location>
</feature>
<feature type="region of interest" description="Disordered" evidence="5">
    <location>
        <begin position="534"/>
        <end position="564"/>
    </location>
</feature>
<evidence type="ECO:0000256" key="3">
    <source>
        <dbReference type="ARBA" id="ARBA00023295"/>
    </source>
</evidence>
<keyword evidence="7" id="KW-0732">Signal</keyword>
<dbReference type="GO" id="GO:0004555">
    <property type="term" value="F:alpha,alpha-trehalase activity"/>
    <property type="evidence" value="ECO:0007669"/>
    <property type="project" value="UniProtKB-EC"/>
</dbReference>
<proteinExistence type="inferred from homology"/>
<comment type="similarity">
    <text evidence="1 4">Belongs to the glycosyl hydrolase 37 family.</text>
</comment>
<dbReference type="PANTHER" id="PTHR23403:SF1">
    <property type="entry name" value="TREHALASE"/>
    <property type="match status" value="1"/>
</dbReference>
<gene>
    <name evidence="8" type="ORF">EVJ58_g3018</name>
</gene>
<dbReference type="Pfam" id="PF01204">
    <property type="entry name" value="Trehalase"/>
    <property type="match status" value="2"/>
</dbReference>
<keyword evidence="6" id="KW-1133">Transmembrane helix</keyword>
<dbReference type="PROSITE" id="PS00927">
    <property type="entry name" value="TREHALASE_1"/>
    <property type="match status" value="1"/>
</dbReference>
<comment type="caution">
    <text evidence="8">The sequence shown here is derived from an EMBL/GenBank/DDBJ whole genome shotgun (WGS) entry which is preliminary data.</text>
</comment>
<name>A0A4Y9YQ70_9APHY</name>
<feature type="signal peptide" evidence="7">
    <location>
        <begin position="1"/>
        <end position="17"/>
    </location>
</feature>
<evidence type="ECO:0000313" key="9">
    <source>
        <dbReference type="Proteomes" id="UP000298390"/>
    </source>
</evidence>
<protein>
    <recommendedName>
        <fullName evidence="4">Trehalase</fullName>
        <ecNumber evidence="4">3.2.1.28</ecNumber>
    </recommendedName>
    <alternativeName>
        <fullName evidence="4">Alpha-trehalose glucohydrolase</fullName>
    </alternativeName>
</protein>
<keyword evidence="6" id="KW-0472">Membrane</keyword>
<reference evidence="8 9" key="1">
    <citation type="submission" date="2019-01" db="EMBL/GenBank/DDBJ databases">
        <title>Genome sequencing of the rare red list fungi Fomitopsis rosea.</title>
        <authorList>
            <person name="Buettner E."/>
            <person name="Kellner H."/>
        </authorList>
    </citation>
    <scope>NUCLEOTIDE SEQUENCE [LARGE SCALE GENOMIC DNA]</scope>
    <source>
        <strain evidence="8 9">DSM 105464</strain>
    </source>
</reference>
<dbReference type="Gene3D" id="1.50.10.10">
    <property type="match status" value="2"/>
</dbReference>
<dbReference type="GO" id="GO:0005993">
    <property type="term" value="P:trehalose catabolic process"/>
    <property type="evidence" value="ECO:0007669"/>
    <property type="project" value="TreeGrafter"/>
</dbReference>
<keyword evidence="3 4" id="KW-0326">Glycosidase</keyword>
<dbReference type="InterPro" id="IPR012341">
    <property type="entry name" value="6hp_glycosidase-like_sf"/>
</dbReference>